<evidence type="ECO:0000256" key="2">
    <source>
        <dbReference type="ARBA" id="ARBA00005752"/>
    </source>
</evidence>
<name>A0ABV2KWA2_9BACI</name>
<gene>
    <name evidence="10" type="ORF">ABID56_001980</name>
</gene>
<keyword evidence="11" id="KW-1185">Reference proteome</keyword>
<sequence>MCGIAGWFHWQQTSVAQQSVLQQMTDTLRHRGTDDQGFFINHHVAFSHQRLAVIDPENGRQPMTVDYLGARYTIIYNGELYNTAELRRELKRSHVTFKTSCDTEVLLQAYVRWGKTCLDRLNGIFAFAIWDEYNEELFLARDRLGVKPLFYSEVGGQLLFASEIKALLAHPKIEPVVDLEGMADIFGLGPSRTPGSGIFKQIHELRAGHALTVSTQGVRVWRYWQVESREHTDSYEDTVSAVRDLVTDAIRRQLVSDVPVSTFLSGGLDSSAITAIAANYFNETSQGTLPTFSIDYEGNEHYFKTNHFQPNSDADFKSIVASQYATDHRDCFIGEKDLAHLLKEAVELRDQPGMADVDSSLLWFCRQVKKETTVS</sequence>
<dbReference type="InterPro" id="IPR001962">
    <property type="entry name" value="Asn_synthase"/>
</dbReference>
<keyword evidence="6" id="KW-0061">Asparagine biosynthesis</keyword>
<dbReference type="InterPro" id="IPR051786">
    <property type="entry name" value="ASN_synthetase/amidase"/>
</dbReference>
<feature type="domain" description="Glutamine amidotransferase type-2" evidence="9">
    <location>
        <begin position="2"/>
        <end position="216"/>
    </location>
</feature>
<keyword evidence="6" id="KW-0028">Amino-acid biosynthesis</keyword>
<protein>
    <recommendedName>
        <fullName evidence="3">asparagine synthase (glutamine-hydrolyzing)</fullName>
        <ecNumber evidence="3">6.3.5.4</ecNumber>
    </recommendedName>
</protein>
<evidence type="ECO:0000256" key="1">
    <source>
        <dbReference type="ARBA" id="ARBA00005187"/>
    </source>
</evidence>
<evidence type="ECO:0000256" key="5">
    <source>
        <dbReference type="ARBA" id="ARBA00022840"/>
    </source>
</evidence>
<dbReference type="PANTHER" id="PTHR43284">
    <property type="entry name" value="ASPARAGINE SYNTHETASE (GLUTAMINE-HYDROLYZING)"/>
    <property type="match status" value="1"/>
</dbReference>
<comment type="similarity">
    <text evidence="2">Belongs to the asparagine synthetase family.</text>
</comment>
<keyword evidence="5" id="KW-0067">ATP-binding</keyword>
<evidence type="ECO:0000256" key="4">
    <source>
        <dbReference type="ARBA" id="ARBA00022741"/>
    </source>
</evidence>
<proteinExistence type="inferred from homology"/>
<evidence type="ECO:0000313" key="10">
    <source>
        <dbReference type="EMBL" id="MET3683864.1"/>
    </source>
</evidence>
<dbReference type="Proteomes" id="UP001549167">
    <property type="component" value="Unassembled WGS sequence"/>
</dbReference>
<evidence type="ECO:0000259" key="9">
    <source>
        <dbReference type="PROSITE" id="PS51278"/>
    </source>
</evidence>
<evidence type="ECO:0000256" key="7">
    <source>
        <dbReference type="ARBA" id="ARBA00022962"/>
    </source>
</evidence>
<organism evidence="10 11">
    <name type="scientific">Alkalibacillus flavidus</name>
    <dbReference type="NCBI Taxonomy" id="546021"/>
    <lineage>
        <taxon>Bacteria</taxon>
        <taxon>Bacillati</taxon>
        <taxon>Bacillota</taxon>
        <taxon>Bacilli</taxon>
        <taxon>Bacillales</taxon>
        <taxon>Bacillaceae</taxon>
        <taxon>Alkalibacillus</taxon>
    </lineage>
</organism>
<dbReference type="PROSITE" id="PS51278">
    <property type="entry name" value="GATASE_TYPE_2"/>
    <property type="match status" value="1"/>
</dbReference>
<dbReference type="SUPFAM" id="SSF56235">
    <property type="entry name" value="N-terminal nucleophile aminohydrolases (Ntn hydrolases)"/>
    <property type="match status" value="1"/>
</dbReference>
<dbReference type="RefSeq" id="WP_354220669.1">
    <property type="nucleotide sequence ID" value="NZ_JBHTNB010000017.1"/>
</dbReference>
<dbReference type="EC" id="6.3.5.4" evidence="3"/>
<accession>A0ABV2KWA2</accession>
<comment type="catalytic activity">
    <reaction evidence="8">
        <text>L-aspartate + L-glutamine + ATP + H2O = L-asparagine + L-glutamate + AMP + diphosphate + H(+)</text>
        <dbReference type="Rhea" id="RHEA:12228"/>
        <dbReference type="ChEBI" id="CHEBI:15377"/>
        <dbReference type="ChEBI" id="CHEBI:15378"/>
        <dbReference type="ChEBI" id="CHEBI:29985"/>
        <dbReference type="ChEBI" id="CHEBI:29991"/>
        <dbReference type="ChEBI" id="CHEBI:30616"/>
        <dbReference type="ChEBI" id="CHEBI:33019"/>
        <dbReference type="ChEBI" id="CHEBI:58048"/>
        <dbReference type="ChEBI" id="CHEBI:58359"/>
        <dbReference type="ChEBI" id="CHEBI:456215"/>
        <dbReference type="EC" id="6.3.5.4"/>
    </reaction>
</comment>
<comment type="caution">
    <text evidence="10">The sequence shown here is derived from an EMBL/GenBank/DDBJ whole genome shotgun (WGS) entry which is preliminary data.</text>
</comment>
<keyword evidence="4" id="KW-0547">Nucleotide-binding</keyword>
<dbReference type="NCBIfam" id="TIGR01536">
    <property type="entry name" value="asn_synth_AEB"/>
    <property type="match status" value="1"/>
</dbReference>
<dbReference type="Pfam" id="PF13537">
    <property type="entry name" value="GATase_7"/>
    <property type="match status" value="1"/>
</dbReference>
<dbReference type="InterPro" id="IPR029055">
    <property type="entry name" value="Ntn_hydrolases_N"/>
</dbReference>
<evidence type="ECO:0000256" key="6">
    <source>
        <dbReference type="ARBA" id="ARBA00022888"/>
    </source>
</evidence>
<dbReference type="InterPro" id="IPR017932">
    <property type="entry name" value="GATase_2_dom"/>
</dbReference>
<dbReference type="PANTHER" id="PTHR43284:SF1">
    <property type="entry name" value="ASPARAGINE SYNTHETASE"/>
    <property type="match status" value="1"/>
</dbReference>
<evidence type="ECO:0000256" key="8">
    <source>
        <dbReference type="ARBA" id="ARBA00048741"/>
    </source>
</evidence>
<comment type="pathway">
    <text evidence="1">Amino-acid biosynthesis; L-asparagine biosynthesis; L-asparagine from L-aspartate (L-Gln route): step 1/1.</text>
</comment>
<dbReference type="InterPro" id="IPR033738">
    <property type="entry name" value="AsnB_N"/>
</dbReference>
<dbReference type="EMBL" id="JBEPMX010000010">
    <property type="protein sequence ID" value="MET3683864.1"/>
    <property type="molecule type" value="Genomic_DNA"/>
</dbReference>
<dbReference type="Gene3D" id="3.60.20.10">
    <property type="entry name" value="Glutamine Phosphoribosylpyrophosphate, subunit 1, domain 1"/>
    <property type="match status" value="1"/>
</dbReference>
<dbReference type="Pfam" id="PF00733">
    <property type="entry name" value="Asn_synthase"/>
    <property type="match status" value="1"/>
</dbReference>
<dbReference type="InterPro" id="IPR006426">
    <property type="entry name" value="Asn_synth_AEB"/>
</dbReference>
<dbReference type="SUPFAM" id="SSF52402">
    <property type="entry name" value="Adenine nucleotide alpha hydrolases-like"/>
    <property type="match status" value="1"/>
</dbReference>
<dbReference type="Gene3D" id="3.40.50.620">
    <property type="entry name" value="HUPs"/>
    <property type="match status" value="1"/>
</dbReference>
<dbReference type="CDD" id="cd00712">
    <property type="entry name" value="AsnB"/>
    <property type="match status" value="1"/>
</dbReference>
<keyword evidence="7" id="KW-0315">Glutamine amidotransferase</keyword>
<evidence type="ECO:0000313" key="11">
    <source>
        <dbReference type="Proteomes" id="UP001549167"/>
    </source>
</evidence>
<dbReference type="InterPro" id="IPR014729">
    <property type="entry name" value="Rossmann-like_a/b/a_fold"/>
</dbReference>
<evidence type="ECO:0000256" key="3">
    <source>
        <dbReference type="ARBA" id="ARBA00012737"/>
    </source>
</evidence>
<reference evidence="10 11" key="1">
    <citation type="submission" date="2024-06" db="EMBL/GenBank/DDBJ databases">
        <title>Genomic Encyclopedia of Type Strains, Phase IV (KMG-IV): sequencing the most valuable type-strain genomes for metagenomic binning, comparative biology and taxonomic classification.</title>
        <authorList>
            <person name="Goeker M."/>
        </authorList>
    </citation>
    <scope>NUCLEOTIDE SEQUENCE [LARGE SCALE GENOMIC DNA]</scope>
    <source>
        <strain evidence="10 11">DSM 23520</strain>
    </source>
</reference>